<dbReference type="RefSeq" id="XP_001793191.1">
    <property type="nucleotide sequence ID" value="XM_001793139.1"/>
</dbReference>
<organism evidence="3 4">
    <name type="scientific">Phaeosphaeria nodorum (strain SN15 / ATCC MYA-4574 / FGSC 10173)</name>
    <name type="common">Glume blotch fungus</name>
    <name type="synonym">Parastagonospora nodorum</name>
    <dbReference type="NCBI Taxonomy" id="321614"/>
    <lineage>
        <taxon>Eukaryota</taxon>
        <taxon>Fungi</taxon>
        <taxon>Dikarya</taxon>
        <taxon>Ascomycota</taxon>
        <taxon>Pezizomycotina</taxon>
        <taxon>Dothideomycetes</taxon>
        <taxon>Pleosporomycetidae</taxon>
        <taxon>Pleosporales</taxon>
        <taxon>Pleosporineae</taxon>
        <taxon>Phaeosphaeriaceae</taxon>
        <taxon>Parastagonospora</taxon>
    </lineage>
</organism>
<keyword evidence="2" id="KW-0812">Transmembrane</keyword>
<feature type="transmembrane region" description="Helical" evidence="2">
    <location>
        <begin position="71"/>
        <end position="97"/>
    </location>
</feature>
<dbReference type="VEuPathDB" id="FungiDB:JI435_025890"/>
<protein>
    <recommendedName>
        <fullName evidence="5">Transmembrane protein</fullName>
    </recommendedName>
</protein>
<name>A0A7U2HWT4_PHANO</name>
<sequence length="306" mass="33417">MGVGMKVLMGIRVIALISTLIVVGLGAWSRFVEQDIETRGAAVLQRLQPEALTAQEWRDFFIAATQGTSRIWITIVAASIAFLTSFFVVLSSVVRGLKIPGTIRVPVEFLSMSAMIAAFGCSLSLAWTLLAFTREELETADSADLTMFTMILPLSRGLVVTTGCTSFILLSTSITALVRACMGVRDKESCSFEPTASALGMGHGYQAIVPPAPRSRPPTLYDPRKPLPKQLDGMPQTEEERALAQEIARTPRTVSVLSESSRYSGDFEKEETWPLNPEKTQVRSIRPSRPWSGMPKNAKSPGFNAM</sequence>
<feature type="transmembrane region" description="Helical" evidence="2">
    <location>
        <begin position="150"/>
        <end position="178"/>
    </location>
</feature>
<dbReference type="OrthoDB" id="3779192at2759"/>
<evidence type="ECO:0000313" key="3">
    <source>
        <dbReference type="EMBL" id="QRC94845.1"/>
    </source>
</evidence>
<keyword evidence="2" id="KW-0472">Membrane</keyword>
<evidence type="ECO:0008006" key="5">
    <source>
        <dbReference type="Google" id="ProtNLM"/>
    </source>
</evidence>
<dbReference type="AlphaFoldDB" id="A0A7U2HWT4"/>
<dbReference type="EMBL" id="CP069027">
    <property type="protein sequence ID" value="QRC94845.1"/>
    <property type="molecule type" value="Genomic_DNA"/>
</dbReference>
<evidence type="ECO:0000256" key="1">
    <source>
        <dbReference type="SAM" id="MobiDB-lite"/>
    </source>
</evidence>
<accession>A0A7U2HWT4</accession>
<dbReference type="Proteomes" id="UP000663193">
    <property type="component" value="Chromosome 5"/>
</dbReference>
<keyword evidence="4" id="KW-1185">Reference proteome</keyword>
<feature type="transmembrane region" description="Helical" evidence="2">
    <location>
        <begin position="109"/>
        <end position="130"/>
    </location>
</feature>
<evidence type="ECO:0000313" key="4">
    <source>
        <dbReference type="Proteomes" id="UP000663193"/>
    </source>
</evidence>
<feature type="region of interest" description="Disordered" evidence="1">
    <location>
        <begin position="207"/>
        <end position="239"/>
    </location>
</feature>
<feature type="transmembrane region" description="Helical" evidence="2">
    <location>
        <begin position="7"/>
        <end position="28"/>
    </location>
</feature>
<keyword evidence="2" id="KW-1133">Transmembrane helix</keyword>
<reference evidence="4" key="1">
    <citation type="journal article" date="2021" name="BMC Genomics">
        <title>Chromosome-level genome assembly and manually-curated proteome of model necrotroph Parastagonospora nodorum Sn15 reveals a genome-wide trove of candidate effector homologs, and redundancy of virulence-related functions within an accessory chromosome.</title>
        <authorList>
            <person name="Bertazzoni S."/>
            <person name="Jones D.A.B."/>
            <person name="Phan H.T."/>
            <person name="Tan K.-C."/>
            <person name="Hane J.K."/>
        </authorList>
    </citation>
    <scope>NUCLEOTIDE SEQUENCE [LARGE SCALE GENOMIC DNA]</scope>
    <source>
        <strain evidence="4">SN15 / ATCC MYA-4574 / FGSC 10173)</strain>
    </source>
</reference>
<proteinExistence type="predicted"/>
<dbReference type="OMA" id="FTIRDIQ"/>
<dbReference type="KEGG" id="pno:SNOG_02589"/>
<feature type="region of interest" description="Disordered" evidence="1">
    <location>
        <begin position="258"/>
        <end position="306"/>
    </location>
</feature>
<evidence type="ECO:0000256" key="2">
    <source>
        <dbReference type="SAM" id="Phobius"/>
    </source>
</evidence>
<gene>
    <name evidence="3" type="ORF">JI435_025890</name>
</gene>